<dbReference type="InterPro" id="IPR010131">
    <property type="entry name" value="MdtP/NodT-like"/>
</dbReference>
<name>A0A3N4N5S4_9BACT</name>
<protein>
    <submittedName>
        <fullName evidence="3">TolC family protein</fullName>
    </submittedName>
</protein>
<sequence>MKKIYQWAAFLAMILTVSCQVAKTYQRPITDTNELYRDSVPEDSISIAGIPWHSFFADTLLQKLITKGLVRNLDMKIAVTRIDAARATFEQSRSAFLPGINLNAGITQSKLSFPQGFGIISSSTQYDLGISAGWEADIWGKLKSSKRAAFATLLKNDAAARAVKTRLVADIAANYYRLLALDAQLIILERTVSNRKEDVETVKILKNSNVVNGAAVVQSEAGVYEAEIVIPGIKKLIRETENVLNVLLANHPGEIKRSTIASRQTDVDMKTGIPLQLLQNRPDVMEAEYAFREFFENTNIARAYFYPSLTITAAGGFSSFKPSDWFTPAGLFANIAGGLVQPVFNKGINKSRLAVAHANQQEALLGFQKILFVAGQEVSDALYSYQTAVEQQVIRTKQITSLEKSVDFTEKLLRYSSATNYTDVLTSEQNLLTAQIQGVNDMLLQWQSVISLYRALGGGWK</sequence>
<dbReference type="PANTHER" id="PTHR30203">
    <property type="entry name" value="OUTER MEMBRANE CATION EFFLUX PROTEIN"/>
    <property type="match status" value="1"/>
</dbReference>
<feature type="chain" id="PRO_5017846909" evidence="2">
    <location>
        <begin position="23"/>
        <end position="461"/>
    </location>
</feature>
<keyword evidence="2" id="KW-0472">Membrane</keyword>
<organism evidence="3 4">
    <name type="scientific">Chitinophaga barathri</name>
    <dbReference type="NCBI Taxonomy" id="1647451"/>
    <lineage>
        <taxon>Bacteria</taxon>
        <taxon>Pseudomonadati</taxon>
        <taxon>Bacteroidota</taxon>
        <taxon>Chitinophagia</taxon>
        <taxon>Chitinophagales</taxon>
        <taxon>Chitinophagaceae</taxon>
        <taxon>Chitinophaga</taxon>
    </lineage>
</organism>
<feature type="signal peptide" evidence="2">
    <location>
        <begin position="1"/>
        <end position="22"/>
    </location>
</feature>
<comment type="similarity">
    <text evidence="1 2">Belongs to the outer membrane factor (OMF) (TC 1.B.17) family.</text>
</comment>
<dbReference type="InterPro" id="IPR003423">
    <property type="entry name" value="OMP_efflux"/>
</dbReference>
<keyword evidence="2" id="KW-1134">Transmembrane beta strand</keyword>
<evidence type="ECO:0000313" key="3">
    <source>
        <dbReference type="EMBL" id="RPD42983.1"/>
    </source>
</evidence>
<proteinExistence type="inferred from homology"/>
<keyword evidence="2" id="KW-0564">Palmitate</keyword>
<dbReference type="Gene3D" id="2.20.200.10">
    <property type="entry name" value="Outer membrane efflux proteins (OEP)"/>
    <property type="match status" value="1"/>
</dbReference>
<dbReference type="EMBL" id="RMBX01000001">
    <property type="protein sequence ID" value="RPD42983.1"/>
    <property type="molecule type" value="Genomic_DNA"/>
</dbReference>
<evidence type="ECO:0000313" key="4">
    <source>
        <dbReference type="Proteomes" id="UP000279089"/>
    </source>
</evidence>
<keyword evidence="2" id="KW-0812">Transmembrane</keyword>
<dbReference type="SUPFAM" id="SSF56954">
    <property type="entry name" value="Outer membrane efflux proteins (OEP)"/>
    <property type="match status" value="1"/>
</dbReference>
<dbReference type="Gene3D" id="1.20.1600.10">
    <property type="entry name" value="Outer membrane efflux proteins (OEP)"/>
    <property type="match status" value="1"/>
</dbReference>
<dbReference type="GO" id="GO:0005886">
    <property type="term" value="C:plasma membrane"/>
    <property type="evidence" value="ECO:0007669"/>
    <property type="project" value="UniProtKB-SubCell"/>
</dbReference>
<dbReference type="AlphaFoldDB" id="A0A3N4N5S4"/>
<dbReference type="Proteomes" id="UP000279089">
    <property type="component" value="Unassembled WGS sequence"/>
</dbReference>
<gene>
    <name evidence="3" type="ORF">EG028_01450</name>
</gene>
<accession>A0A3N4N5S4</accession>
<dbReference type="PANTHER" id="PTHR30203:SF33">
    <property type="entry name" value="BLR4455 PROTEIN"/>
    <property type="match status" value="1"/>
</dbReference>
<keyword evidence="2" id="KW-0732">Signal</keyword>
<dbReference type="RefSeq" id="WP_120514255.1">
    <property type="nucleotide sequence ID" value="NZ_QXZY01000001.1"/>
</dbReference>
<evidence type="ECO:0000256" key="2">
    <source>
        <dbReference type="RuleBase" id="RU362097"/>
    </source>
</evidence>
<dbReference type="NCBIfam" id="TIGR01845">
    <property type="entry name" value="outer_NodT"/>
    <property type="match status" value="1"/>
</dbReference>
<reference evidence="4" key="1">
    <citation type="submission" date="2018-11" db="EMBL/GenBank/DDBJ databases">
        <title>Chitinophaga lutea sp.nov., isolate from arsenic contaminated soil.</title>
        <authorList>
            <person name="Zong Y."/>
        </authorList>
    </citation>
    <scope>NUCLEOTIDE SEQUENCE [LARGE SCALE GENOMIC DNA]</scope>
    <source>
        <strain evidence="4">YLT18</strain>
    </source>
</reference>
<dbReference type="PROSITE" id="PS51257">
    <property type="entry name" value="PROKAR_LIPOPROTEIN"/>
    <property type="match status" value="1"/>
</dbReference>
<dbReference type="OrthoDB" id="9770517at2"/>
<keyword evidence="2" id="KW-0449">Lipoprotein</keyword>
<keyword evidence="4" id="KW-1185">Reference proteome</keyword>
<comment type="subcellular location">
    <subcellularLocation>
        <location evidence="2">Cell membrane</location>
        <topology evidence="2">Lipid-anchor</topology>
    </subcellularLocation>
</comment>
<evidence type="ECO:0000256" key="1">
    <source>
        <dbReference type="ARBA" id="ARBA00007613"/>
    </source>
</evidence>
<dbReference type="Pfam" id="PF02321">
    <property type="entry name" value="OEP"/>
    <property type="match status" value="2"/>
</dbReference>
<dbReference type="GO" id="GO:0015562">
    <property type="term" value="F:efflux transmembrane transporter activity"/>
    <property type="evidence" value="ECO:0007669"/>
    <property type="project" value="InterPro"/>
</dbReference>
<comment type="caution">
    <text evidence="3">The sequence shown here is derived from an EMBL/GenBank/DDBJ whole genome shotgun (WGS) entry which is preliminary data.</text>
</comment>